<feature type="compositionally biased region" description="Polar residues" evidence="1">
    <location>
        <begin position="40"/>
        <end position="50"/>
    </location>
</feature>
<organism evidence="2 3">
    <name type="scientific">Aspergillus calidoustus</name>
    <dbReference type="NCBI Taxonomy" id="454130"/>
    <lineage>
        <taxon>Eukaryota</taxon>
        <taxon>Fungi</taxon>
        <taxon>Dikarya</taxon>
        <taxon>Ascomycota</taxon>
        <taxon>Pezizomycotina</taxon>
        <taxon>Eurotiomycetes</taxon>
        <taxon>Eurotiomycetidae</taxon>
        <taxon>Eurotiales</taxon>
        <taxon>Aspergillaceae</taxon>
        <taxon>Aspergillus</taxon>
        <taxon>Aspergillus subgen. Nidulantes</taxon>
    </lineage>
</organism>
<feature type="region of interest" description="Disordered" evidence="1">
    <location>
        <begin position="1"/>
        <end position="50"/>
    </location>
</feature>
<reference evidence="3" key="1">
    <citation type="journal article" date="2016" name="Genome Announc.">
        <title>Draft genome sequences of fungus Aspergillus calidoustus.</title>
        <authorList>
            <person name="Horn F."/>
            <person name="Linde J."/>
            <person name="Mattern D.J."/>
            <person name="Walther G."/>
            <person name="Guthke R."/>
            <person name="Scherlach K."/>
            <person name="Martin K."/>
            <person name="Brakhage A.A."/>
            <person name="Petzke L."/>
            <person name="Valiante V."/>
        </authorList>
    </citation>
    <scope>NUCLEOTIDE SEQUENCE [LARGE SCALE GENOMIC DNA]</scope>
    <source>
        <strain evidence="3">SF006504</strain>
    </source>
</reference>
<accession>A0A0U5CD46</accession>
<keyword evidence="3" id="KW-1185">Reference proteome</keyword>
<dbReference type="Proteomes" id="UP000054771">
    <property type="component" value="Unassembled WGS sequence"/>
</dbReference>
<evidence type="ECO:0000313" key="2">
    <source>
        <dbReference type="EMBL" id="CEL07625.1"/>
    </source>
</evidence>
<protein>
    <submittedName>
        <fullName evidence="2">Uncharacterized protein</fullName>
    </submittedName>
</protein>
<name>A0A0U5CD46_ASPCI</name>
<dbReference type="AlphaFoldDB" id="A0A0U5CD46"/>
<evidence type="ECO:0000313" key="3">
    <source>
        <dbReference type="Proteomes" id="UP000054771"/>
    </source>
</evidence>
<proteinExistence type="predicted"/>
<dbReference type="EMBL" id="CDMC01000009">
    <property type="protein sequence ID" value="CEL07625.1"/>
    <property type="molecule type" value="Genomic_DNA"/>
</dbReference>
<evidence type="ECO:0000256" key="1">
    <source>
        <dbReference type="SAM" id="MobiDB-lite"/>
    </source>
</evidence>
<sequence length="127" mass="13833">MSSASRYQLISRGEAKETPPNHLLGSRTKLSGVPEHLQAPQYQKSCSNQPKITSLDPRWGSEHVCLTGSFPGNSHKAPNNGAATADAIVRIQATLCLRFISIPLHNSTPLSLSWANSLEDWALDSRL</sequence>
<gene>
    <name evidence="2" type="ORF">ASPCAL10782</name>
</gene>